<dbReference type="Pfam" id="PF18847">
    <property type="entry name" value="LPD29"/>
    <property type="match status" value="1"/>
</dbReference>
<proteinExistence type="predicted"/>
<name>A0A1E3L172_9BACL</name>
<feature type="domain" description="Large polyvalent protein associated" evidence="1">
    <location>
        <begin position="10"/>
        <end position="75"/>
    </location>
</feature>
<dbReference type="RefSeq" id="WP_069329283.1">
    <property type="nucleotide sequence ID" value="NZ_MDER01000076.1"/>
</dbReference>
<accession>A0A1E3L172</accession>
<gene>
    <name evidence="2" type="ORF">PTI45_03937</name>
</gene>
<evidence type="ECO:0000313" key="2">
    <source>
        <dbReference type="EMBL" id="ODP26700.1"/>
    </source>
</evidence>
<dbReference type="InterPro" id="IPR041311">
    <property type="entry name" value="LPD29"/>
</dbReference>
<protein>
    <recommendedName>
        <fullName evidence="1">Large polyvalent protein associated domain-containing protein</fullName>
    </recommendedName>
</protein>
<evidence type="ECO:0000313" key="3">
    <source>
        <dbReference type="Proteomes" id="UP000094578"/>
    </source>
</evidence>
<dbReference type="STRING" id="1886670.PTI45_03937"/>
<dbReference type="Proteomes" id="UP000094578">
    <property type="component" value="Unassembled WGS sequence"/>
</dbReference>
<comment type="caution">
    <text evidence="2">The sequence shown here is derived from an EMBL/GenBank/DDBJ whole genome shotgun (WGS) entry which is preliminary data.</text>
</comment>
<reference evidence="2 3" key="1">
    <citation type="submission" date="2016-08" db="EMBL/GenBank/DDBJ databases">
        <title>Genome sequencing of Paenibacillus sp. TI45-13ar, isolated from Korean traditional nuruk.</title>
        <authorList>
            <person name="Kim S.-J."/>
        </authorList>
    </citation>
    <scope>NUCLEOTIDE SEQUENCE [LARGE SCALE GENOMIC DNA]</scope>
    <source>
        <strain evidence="2 3">TI45-13ar</strain>
    </source>
</reference>
<dbReference type="EMBL" id="MDER01000076">
    <property type="protein sequence ID" value="ODP26700.1"/>
    <property type="molecule type" value="Genomic_DNA"/>
</dbReference>
<sequence length="129" mass="15101">MKLCSTPAIAAKIARGILKKRFPATKFSVRANAYALTLSVSWDDGVMKEHVTQAIEWLEKDFVWENQEYNNSLYITYERNLSPERKAIIHNRLVDEKIDTEWFGEFRSTFLRSAERRLIQEFVLSDGIK</sequence>
<organism evidence="2 3">
    <name type="scientific">Paenibacillus nuruki</name>
    <dbReference type="NCBI Taxonomy" id="1886670"/>
    <lineage>
        <taxon>Bacteria</taxon>
        <taxon>Bacillati</taxon>
        <taxon>Bacillota</taxon>
        <taxon>Bacilli</taxon>
        <taxon>Bacillales</taxon>
        <taxon>Paenibacillaceae</taxon>
        <taxon>Paenibacillus</taxon>
    </lineage>
</organism>
<keyword evidence="3" id="KW-1185">Reference proteome</keyword>
<evidence type="ECO:0000259" key="1">
    <source>
        <dbReference type="Pfam" id="PF18847"/>
    </source>
</evidence>
<dbReference type="AlphaFoldDB" id="A0A1E3L172"/>